<keyword evidence="2" id="KW-0812">Transmembrane</keyword>
<sequence length="337" mass="35954">MKGDLRGWGAVLGTVATVLTGGWAPGGVRGRLVRTVLAGLVLGLGSVAIGGSLVHASERDGLAGFFEILFGGGRRDAELRAVPQPTRYNTLPPRRLDRIHRHVVRTPRPESFAYPVVERRRRRLVKAAAAPVPGRLGDRTVCVRRCDGYLFPLGNLRDSADLPLHASACAAACPNAATEVYTLAAGETALDHAVSAGGLPYRASAVANVFRQRRVADCACQPAGRAIHAALETDQTLRRGDVIATRTSAQVVTRIDGGQVELQDYRRAAIGRTRVRAVEARVGTIRREAAARSFRQQVRAAEGSPVVQMAGAGDEFPSPSGPGRMTPRVVVPSPYLR</sequence>
<keyword evidence="4" id="KW-1185">Reference proteome</keyword>
<proteinExistence type="predicted"/>
<dbReference type="EMBL" id="JAUSVV010000008">
    <property type="protein sequence ID" value="MDQ0443915.1"/>
    <property type="molecule type" value="Genomic_DNA"/>
</dbReference>
<gene>
    <name evidence="3" type="ORF">QO016_003421</name>
</gene>
<reference evidence="3 4" key="1">
    <citation type="submission" date="2023-07" db="EMBL/GenBank/DDBJ databases">
        <title>Genomic Encyclopedia of Type Strains, Phase IV (KMG-IV): sequencing the most valuable type-strain genomes for metagenomic binning, comparative biology and taxonomic classification.</title>
        <authorList>
            <person name="Goeker M."/>
        </authorList>
    </citation>
    <scope>NUCLEOTIDE SEQUENCE [LARGE SCALE GENOMIC DNA]</scope>
    <source>
        <strain evidence="3 4">DSM 19562</strain>
    </source>
</reference>
<evidence type="ECO:0000256" key="2">
    <source>
        <dbReference type="SAM" id="Phobius"/>
    </source>
</evidence>
<evidence type="ECO:0000313" key="4">
    <source>
        <dbReference type="Proteomes" id="UP001236369"/>
    </source>
</evidence>
<feature type="transmembrane region" description="Helical" evidence="2">
    <location>
        <begin position="36"/>
        <end position="56"/>
    </location>
</feature>
<dbReference type="InterPro" id="IPR021293">
    <property type="entry name" value="DUF2865"/>
</dbReference>
<organism evidence="3 4">
    <name type="scientific">Methylobacterium persicinum</name>
    <dbReference type="NCBI Taxonomy" id="374426"/>
    <lineage>
        <taxon>Bacteria</taxon>
        <taxon>Pseudomonadati</taxon>
        <taxon>Pseudomonadota</taxon>
        <taxon>Alphaproteobacteria</taxon>
        <taxon>Hyphomicrobiales</taxon>
        <taxon>Methylobacteriaceae</taxon>
        <taxon>Methylobacterium</taxon>
    </lineage>
</organism>
<feature type="region of interest" description="Disordered" evidence="1">
    <location>
        <begin position="309"/>
        <end position="337"/>
    </location>
</feature>
<name>A0ABU0HNL1_9HYPH</name>
<dbReference type="RefSeq" id="WP_238248471.1">
    <property type="nucleotide sequence ID" value="NZ_BPQX01000018.1"/>
</dbReference>
<keyword evidence="2" id="KW-0472">Membrane</keyword>
<evidence type="ECO:0008006" key="5">
    <source>
        <dbReference type="Google" id="ProtNLM"/>
    </source>
</evidence>
<evidence type="ECO:0000313" key="3">
    <source>
        <dbReference type="EMBL" id="MDQ0443915.1"/>
    </source>
</evidence>
<feature type="transmembrane region" description="Helical" evidence="2">
    <location>
        <begin position="6"/>
        <end position="24"/>
    </location>
</feature>
<dbReference type="Pfam" id="PF11064">
    <property type="entry name" value="DUF2865"/>
    <property type="match status" value="1"/>
</dbReference>
<protein>
    <recommendedName>
        <fullName evidence="5">DUF2865 domain-containing protein</fullName>
    </recommendedName>
</protein>
<keyword evidence="2" id="KW-1133">Transmembrane helix</keyword>
<evidence type="ECO:0000256" key="1">
    <source>
        <dbReference type="SAM" id="MobiDB-lite"/>
    </source>
</evidence>
<dbReference type="Proteomes" id="UP001236369">
    <property type="component" value="Unassembled WGS sequence"/>
</dbReference>
<comment type="caution">
    <text evidence="3">The sequence shown here is derived from an EMBL/GenBank/DDBJ whole genome shotgun (WGS) entry which is preliminary data.</text>
</comment>
<accession>A0ABU0HNL1</accession>